<evidence type="ECO:0000313" key="2">
    <source>
        <dbReference type="EMBL" id="TKA72548.1"/>
    </source>
</evidence>
<evidence type="ECO:0000259" key="1">
    <source>
        <dbReference type="PROSITE" id="PS50011"/>
    </source>
</evidence>
<dbReference type="GO" id="GO:0004674">
    <property type="term" value="F:protein serine/threonine kinase activity"/>
    <property type="evidence" value="ECO:0007669"/>
    <property type="project" value="TreeGrafter"/>
</dbReference>
<evidence type="ECO:0000313" key="3">
    <source>
        <dbReference type="Proteomes" id="UP000309340"/>
    </source>
</evidence>
<proteinExistence type="predicted"/>
<dbReference type="PROSITE" id="PS50011">
    <property type="entry name" value="PROTEIN_KINASE_DOM"/>
    <property type="match status" value="1"/>
</dbReference>
<protein>
    <recommendedName>
        <fullName evidence="1">Protein kinase domain-containing protein</fullName>
    </recommendedName>
</protein>
<accession>A0A4U0XAV1</accession>
<comment type="caution">
    <text evidence="2">The sequence shown here is derived from an EMBL/GenBank/DDBJ whole genome shotgun (WGS) entry which is preliminary data.</text>
</comment>
<dbReference type="Gene3D" id="1.10.510.10">
    <property type="entry name" value="Transferase(Phosphotransferase) domain 1"/>
    <property type="match status" value="1"/>
</dbReference>
<dbReference type="CDD" id="cd00180">
    <property type="entry name" value="PKc"/>
    <property type="match status" value="1"/>
</dbReference>
<dbReference type="GO" id="GO:0005524">
    <property type="term" value="F:ATP binding"/>
    <property type="evidence" value="ECO:0007669"/>
    <property type="project" value="InterPro"/>
</dbReference>
<dbReference type="InterPro" id="IPR008271">
    <property type="entry name" value="Ser/Thr_kinase_AS"/>
</dbReference>
<feature type="domain" description="Protein kinase" evidence="1">
    <location>
        <begin position="1"/>
        <end position="186"/>
    </location>
</feature>
<dbReference type="SUPFAM" id="SSF56112">
    <property type="entry name" value="Protein kinase-like (PK-like)"/>
    <property type="match status" value="1"/>
</dbReference>
<sequence length="186" mass="21023">MIIVFYATASTRRTLLQEAKILFLARHQHVVRLIHTYFEETDDPEIKFAIIMERADGDLHHHHLRLGRTPSAQWFGCLTGAVHHIHALGIRHWDIKPTNILVKGGRINLADYGISQMGLGKTIPTTYEHRNAAGTRQYCAPEVDRGSTRGRSANVFSLGAVFLETLVALYYRSRMGELDHVLKPTA</sequence>
<dbReference type="AlphaFoldDB" id="A0A4U0XAV1"/>
<dbReference type="SMART" id="SM00220">
    <property type="entry name" value="S_TKc"/>
    <property type="match status" value="1"/>
</dbReference>
<dbReference type="EMBL" id="NAJQ01000304">
    <property type="protein sequence ID" value="TKA72548.1"/>
    <property type="molecule type" value="Genomic_DNA"/>
</dbReference>
<dbReference type="STRING" id="329884.A0A4U0XAV1"/>
<dbReference type="PROSITE" id="PS00108">
    <property type="entry name" value="PROTEIN_KINASE_ST"/>
    <property type="match status" value="1"/>
</dbReference>
<reference evidence="2 3" key="1">
    <citation type="submission" date="2017-03" db="EMBL/GenBank/DDBJ databases">
        <title>Genomes of endolithic fungi from Antarctica.</title>
        <authorList>
            <person name="Coleine C."/>
            <person name="Masonjones S."/>
            <person name="Stajich J.E."/>
        </authorList>
    </citation>
    <scope>NUCLEOTIDE SEQUENCE [LARGE SCALE GENOMIC DNA]</scope>
    <source>
        <strain evidence="2 3">CCFEE 5184</strain>
    </source>
</reference>
<gene>
    <name evidence="2" type="ORF">B0A55_07748</name>
</gene>
<name>A0A4U0XAV1_9PEZI</name>
<dbReference type="GO" id="GO:0005634">
    <property type="term" value="C:nucleus"/>
    <property type="evidence" value="ECO:0007669"/>
    <property type="project" value="TreeGrafter"/>
</dbReference>
<dbReference type="OrthoDB" id="4062651at2759"/>
<dbReference type="Proteomes" id="UP000309340">
    <property type="component" value="Unassembled WGS sequence"/>
</dbReference>
<dbReference type="InterPro" id="IPR000719">
    <property type="entry name" value="Prot_kinase_dom"/>
</dbReference>
<organism evidence="2 3">
    <name type="scientific">Friedmanniomyces simplex</name>
    <dbReference type="NCBI Taxonomy" id="329884"/>
    <lineage>
        <taxon>Eukaryota</taxon>
        <taxon>Fungi</taxon>
        <taxon>Dikarya</taxon>
        <taxon>Ascomycota</taxon>
        <taxon>Pezizomycotina</taxon>
        <taxon>Dothideomycetes</taxon>
        <taxon>Dothideomycetidae</taxon>
        <taxon>Mycosphaerellales</taxon>
        <taxon>Teratosphaeriaceae</taxon>
        <taxon>Friedmanniomyces</taxon>
    </lineage>
</organism>
<dbReference type="InterPro" id="IPR011009">
    <property type="entry name" value="Kinase-like_dom_sf"/>
</dbReference>
<dbReference type="PANTHER" id="PTHR44167:SF24">
    <property type="entry name" value="SERINE_THREONINE-PROTEIN KINASE CHK2"/>
    <property type="match status" value="1"/>
</dbReference>
<keyword evidence="3" id="KW-1185">Reference proteome</keyword>
<dbReference type="GO" id="GO:0044773">
    <property type="term" value="P:mitotic DNA damage checkpoint signaling"/>
    <property type="evidence" value="ECO:0007669"/>
    <property type="project" value="TreeGrafter"/>
</dbReference>
<dbReference type="Pfam" id="PF00069">
    <property type="entry name" value="Pkinase"/>
    <property type="match status" value="1"/>
</dbReference>
<dbReference type="PANTHER" id="PTHR44167">
    <property type="entry name" value="OVARIAN-SPECIFIC SERINE/THREONINE-PROTEIN KINASE LOK-RELATED"/>
    <property type="match status" value="1"/>
</dbReference>